<evidence type="ECO:0000313" key="1">
    <source>
        <dbReference type="EMBL" id="ESA08484.1"/>
    </source>
</evidence>
<gene>
    <name evidence="1" type="ORF">GLOINDRAFT_84813</name>
</gene>
<dbReference type="EMBL" id="KI289145">
    <property type="protein sequence ID" value="ESA08484.1"/>
    <property type="molecule type" value="Genomic_DNA"/>
</dbReference>
<sequence length="111" mass="13248">MRFQFCTFPYNNLQKNLFVVNQELLQLQSQFQNFYFGLGELSLMLIKLILQALDSFKTDNAYIAYINHKVSNVCIPRKLSTMALMALLIINYSKYRKYDILKHYDTYLKKK</sequence>
<proteinExistence type="predicted"/>
<organism evidence="1">
    <name type="scientific">Rhizophagus irregularis (strain DAOM 181602 / DAOM 197198 / MUCL 43194)</name>
    <name type="common">Arbuscular mycorrhizal fungus</name>
    <name type="synonym">Glomus intraradices</name>
    <dbReference type="NCBI Taxonomy" id="747089"/>
    <lineage>
        <taxon>Eukaryota</taxon>
        <taxon>Fungi</taxon>
        <taxon>Fungi incertae sedis</taxon>
        <taxon>Mucoromycota</taxon>
        <taxon>Glomeromycotina</taxon>
        <taxon>Glomeromycetes</taxon>
        <taxon>Glomerales</taxon>
        <taxon>Glomeraceae</taxon>
        <taxon>Rhizophagus</taxon>
    </lineage>
</organism>
<accession>U9TK02</accession>
<reference evidence="1" key="1">
    <citation type="submission" date="2013-07" db="EMBL/GenBank/DDBJ databases">
        <title>The genome of an arbuscular mycorrhizal fungus provides insights into the evolution of the oldest plant symbiosis.</title>
        <authorList>
            <consortium name="DOE Joint Genome Institute"/>
            <person name="Tisserant E."/>
            <person name="Malbreil M."/>
            <person name="Kuo A."/>
            <person name="Kohler A."/>
            <person name="Symeonidi A."/>
            <person name="Balestrini R."/>
            <person name="Charron P."/>
            <person name="Duensing N."/>
            <person name="Frei-dit-Frey N."/>
            <person name="Gianinazzi-Pearson V."/>
            <person name="Gilbert B."/>
            <person name="Handa Y."/>
            <person name="Hijri M."/>
            <person name="Kaul R."/>
            <person name="Kawaguchi M."/>
            <person name="Krajinski F."/>
            <person name="Lammers P."/>
            <person name="Lapierre D."/>
            <person name="Masclaux F.G."/>
            <person name="Murat C."/>
            <person name="Morin E."/>
            <person name="Ndikumana S."/>
            <person name="Pagni M."/>
            <person name="Petitpierre D."/>
            <person name="Requena N."/>
            <person name="Rosikiewicz P."/>
            <person name="Riley R."/>
            <person name="Saito K."/>
            <person name="San Clemente H."/>
            <person name="Shapiro H."/>
            <person name="van Tuinen D."/>
            <person name="Becard G."/>
            <person name="Bonfante P."/>
            <person name="Paszkowski U."/>
            <person name="Shachar-Hill Y."/>
            <person name="Young J.P."/>
            <person name="Sanders I.R."/>
            <person name="Henrissat B."/>
            <person name="Rensing S.A."/>
            <person name="Grigoriev I.V."/>
            <person name="Corradi N."/>
            <person name="Roux C."/>
            <person name="Martin F."/>
        </authorList>
    </citation>
    <scope>NUCLEOTIDE SEQUENCE</scope>
    <source>
        <strain evidence="1">DAOM 197198</strain>
    </source>
</reference>
<dbReference type="HOGENOM" id="CLU_2159746_0_0_1"/>
<protein>
    <submittedName>
        <fullName evidence="1">Uncharacterized protein</fullName>
    </submittedName>
</protein>
<dbReference type="AlphaFoldDB" id="U9TK02"/>
<name>U9TK02_RHIID</name>